<dbReference type="EMBL" id="QQWG01000014">
    <property type="protein sequence ID" value="RRG20270.1"/>
    <property type="molecule type" value="Genomic_DNA"/>
</dbReference>
<keyword evidence="5" id="KW-0249">Electron transport</keyword>
<keyword evidence="10" id="KW-1185">Reference proteome</keyword>
<dbReference type="NCBIfam" id="NF007012">
    <property type="entry name" value="PRK09476.1"/>
    <property type="match status" value="1"/>
</dbReference>
<proteinExistence type="predicted"/>
<evidence type="ECO:0000256" key="1">
    <source>
        <dbReference type="ARBA" id="ARBA00022448"/>
    </source>
</evidence>
<evidence type="ECO:0000259" key="8">
    <source>
        <dbReference type="PROSITE" id="PS51379"/>
    </source>
</evidence>
<reference evidence="9 10" key="1">
    <citation type="submission" date="2018-07" db="EMBL/GenBank/DDBJ databases">
        <title>Draft genome sequence of Ancylomarina sp. M1P.</title>
        <authorList>
            <person name="Yadav S."/>
            <person name="Villanueva L."/>
            <person name="Damste J.S.S."/>
        </authorList>
    </citation>
    <scope>NUCLEOTIDE SEQUENCE [LARGE SCALE GENOMIC DNA]</scope>
    <source>
        <strain evidence="9 10">M1P</strain>
    </source>
</reference>
<dbReference type="InterPro" id="IPR017900">
    <property type="entry name" value="4Fe4S_Fe_S_CS"/>
</dbReference>
<keyword evidence="4" id="KW-0677">Repeat</keyword>
<dbReference type="AlphaFoldDB" id="A0A425XYR2"/>
<keyword evidence="3" id="KW-0479">Metal-binding</keyword>
<name>A0A425XYR2_9BACT</name>
<dbReference type="PANTHER" id="PTHR42859:SF10">
    <property type="entry name" value="DIMETHYLSULFOXIDE REDUCTASE CHAIN B"/>
    <property type="match status" value="1"/>
</dbReference>
<keyword evidence="1" id="KW-0813">Transport</keyword>
<dbReference type="Pfam" id="PF12838">
    <property type="entry name" value="Fer4_7"/>
    <property type="match status" value="2"/>
</dbReference>
<evidence type="ECO:0000256" key="3">
    <source>
        <dbReference type="ARBA" id="ARBA00022723"/>
    </source>
</evidence>
<dbReference type="GO" id="GO:0046872">
    <property type="term" value="F:metal ion binding"/>
    <property type="evidence" value="ECO:0007669"/>
    <property type="project" value="UniProtKB-KW"/>
</dbReference>
<organism evidence="9 10">
    <name type="scientific">Ancylomarina euxinus</name>
    <dbReference type="NCBI Taxonomy" id="2283627"/>
    <lineage>
        <taxon>Bacteria</taxon>
        <taxon>Pseudomonadati</taxon>
        <taxon>Bacteroidota</taxon>
        <taxon>Bacteroidia</taxon>
        <taxon>Marinilabiliales</taxon>
        <taxon>Marinifilaceae</taxon>
        <taxon>Ancylomarina</taxon>
    </lineage>
</organism>
<feature type="domain" description="4Fe-4S ferredoxin-type" evidence="8">
    <location>
        <begin position="47"/>
        <end position="77"/>
    </location>
</feature>
<dbReference type="PANTHER" id="PTHR42859">
    <property type="entry name" value="OXIDOREDUCTASE"/>
    <property type="match status" value="1"/>
</dbReference>
<dbReference type="InterPro" id="IPR017896">
    <property type="entry name" value="4Fe4S_Fe-S-bd"/>
</dbReference>
<keyword evidence="6" id="KW-0408">Iron</keyword>
<accession>A0A425XYR2</accession>
<dbReference type="SUPFAM" id="SSF54862">
    <property type="entry name" value="4Fe-4S ferredoxins"/>
    <property type="match status" value="1"/>
</dbReference>
<protein>
    <submittedName>
        <fullName evidence="9">Ferredoxin-type protein NapG</fullName>
    </submittedName>
</protein>
<evidence type="ECO:0000313" key="9">
    <source>
        <dbReference type="EMBL" id="RRG20270.1"/>
    </source>
</evidence>
<feature type="domain" description="4Fe-4S ferredoxin-type" evidence="8">
    <location>
        <begin position="84"/>
        <end position="117"/>
    </location>
</feature>
<dbReference type="NCBIfam" id="TIGR00397">
    <property type="entry name" value="mauM_napG"/>
    <property type="match status" value="1"/>
</dbReference>
<evidence type="ECO:0000256" key="2">
    <source>
        <dbReference type="ARBA" id="ARBA00022485"/>
    </source>
</evidence>
<dbReference type="CDD" id="cd16373">
    <property type="entry name" value="DMSOR_beta_like"/>
    <property type="match status" value="1"/>
</dbReference>
<feature type="domain" description="4Fe-4S ferredoxin-type" evidence="8">
    <location>
        <begin position="179"/>
        <end position="210"/>
    </location>
</feature>
<evidence type="ECO:0000313" key="10">
    <source>
        <dbReference type="Proteomes" id="UP000285794"/>
    </source>
</evidence>
<keyword evidence="7" id="KW-0411">Iron-sulfur</keyword>
<dbReference type="Proteomes" id="UP000285794">
    <property type="component" value="Unassembled WGS sequence"/>
</dbReference>
<dbReference type="OrthoDB" id="9810688at2"/>
<sequence>MKPMATRRKVIQRMLEGAVFLGGGGLIWGSAIKANSKSDYVLRPPGALKEKDFLKACIKCGQCIEACPYDTLKLAQPGDGITNGTPYFEPRTIPCYLCTDMPCTDSCPSGALDLKRLSKELEVPNINNSKMGLAVIHQESCVAYWGIQCEACYRACPLIDKAISLKYEENSVTGKHAKLLPVVHSDVCTGCGVCEHVCIVEKAAIFVLPIDKSTGKVGDHYIKSWEKSDEKRIKENIKSADDDKDIESAIDYLNDDDLIDN</sequence>
<evidence type="ECO:0000256" key="6">
    <source>
        <dbReference type="ARBA" id="ARBA00023004"/>
    </source>
</evidence>
<dbReference type="Gene3D" id="3.30.70.20">
    <property type="match status" value="2"/>
</dbReference>
<keyword evidence="2" id="KW-0004">4Fe-4S</keyword>
<dbReference type="InterPro" id="IPR004494">
    <property type="entry name" value="MauM_NapG"/>
</dbReference>
<dbReference type="InterPro" id="IPR050294">
    <property type="entry name" value="RnfB_subfamily"/>
</dbReference>
<comment type="caution">
    <text evidence="9">The sequence shown here is derived from an EMBL/GenBank/DDBJ whole genome shotgun (WGS) entry which is preliminary data.</text>
</comment>
<evidence type="ECO:0000256" key="7">
    <source>
        <dbReference type="ARBA" id="ARBA00023014"/>
    </source>
</evidence>
<dbReference type="PROSITE" id="PS51379">
    <property type="entry name" value="4FE4S_FER_2"/>
    <property type="match status" value="3"/>
</dbReference>
<evidence type="ECO:0000256" key="4">
    <source>
        <dbReference type="ARBA" id="ARBA00022737"/>
    </source>
</evidence>
<evidence type="ECO:0000256" key="5">
    <source>
        <dbReference type="ARBA" id="ARBA00022982"/>
    </source>
</evidence>
<dbReference type="PROSITE" id="PS00198">
    <property type="entry name" value="4FE4S_FER_1"/>
    <property type="match status" value="1"/>
</dbReference>
<gene>
    <name evidence="9" type="ORF">DWB61_13045</name>
</gene>
<dbReference type="GO" id="GO:0051539">
    <property type="term" value="F:4 iron, 4 sulfur cluster binding"/>
    <property type="evidence" value="ECO:0007669"/>
    <property type="project" value="UniProtKB-KW"/>
</dbReference>